<evidence type="ECO:0000256" key="2">
    <source>
        <dbReference type="ARBA" id="ARBA00034301"/>
    </source>
</evidence>
<comment type="catalytic activity">
    <reaction evidence="1">
        <text>3',5'-cyclic CMP + H2O = CMP + H(+)</text>
        <dbReference type="Rhea" id="RHEA:72675"/>
        <dbReference type="ChEBI" id="CHEBI:15377"/>
        <dbReference type="ChEBI" id="CHEBI:15378"/>
        <dbReference type="ChEBI" id="CHEBI:58003"/>
        <dbReference type="ChEBI" id="CHEBI:60377"/>
    </reaction>
    <physiologicalReaction direction="left-to-right" evidence="1">
        <dbReference type="Rhea" id="RHEA:72676"/>
    </physiologicalReaction>
</comment>
<keyword evidence="6" id="KW-1185">Reference proteome</keyword>
<comment type="catalytic activity">
    <reaction evidence="3">
        <text>3',5'-cyclic UMP + H2O = UMP + H(+)</text>
        <dbReference type="Rhea" id="RHEA:70575"/>
        <dbReference type="ChEBI" id="CHEBI:15377"/>
        <dbReference type="ChEBI" id="CHEBI:15378"/>
        <dbReference type="ChEBI" id="CHEBI:57865"/>
        <dbReference type="ChEBI" id="CHEBI:184387"/>
    </reaction>
    <physiologicalReaction direction="left-to-right" evidence="3">
        <dbReference type="Rhea" id="RHEA:70576"/>
    </physiologicalReaction>
</comment>
<name>A0ABU5ZIY2_9BACL</name>
<dbReference type="Proteomes" id="UP001310386">
    <property type="component" value="Unassembled WGS sequence"/>
</dbReference>
<dbReference type="EMBL" id="JAYJLD010000017">
    <property type="protein sequence ID" value="MEB3102459.1"/>
    <property type="molecule type" value="Genomic_DNA"/>
</dbReference>
<dbReference type="Pfam" id="PF12706">
    <property type="entry name" value="Lactamase_B_2"/>
    <property type="match status" value="1"/>
</dbReference>
<dbReference type="InterPro" id="IPR036866">
    <property type="entry name" value="RibonucZ/Hydroxyglut_hydro"/>
</dbReference>
<evidence type="ECO:0000259" key="4">
    <source>
        <dbReference type="Pfam" id="PF12706"/>
    </source>
</evidence>
<sequence>MISSVNETAVAENQAAIWFLGSASFVLKLNGKIIYLDPYFSNWCEEISQGGPVVFKRLHPPVLQPESVTNADIILVSHDHEDHLDKKSFPSMMLSSPHAQAVLPHRCKRIAESWGVRSDAMHALDDGETIEFDGVQIEAVKSAHTSFEQADGGQRFLGYLIRGNGITIYFAGDSVVYDGMAERLLEAKVDIALLPIVGRDYFRTKLGIVGNMDYREAAELSVAIRAPMLIPYHYDAFTCHNENPGYLIDYLARYHPSQPCHVMARGEKLIWSR</sequence>
<comment type="caution">
    <text evidence="5">The sequence shown here is derived from an EMBL/GenBank/DDBJ whole genome shotgun (WGS) entry which is preliminary data.</text>
</comment>
<evidence type="ECO:0000313" key="6">
    <source>
        <dbReference type="Proteomes" id="UP001310386"/>
    </source>
</evidence>
<reference evidence="5" key="1">
    <citation type="submission" date="2023-12" db="EMBL/GenBank/DDBJ databases">
        <title>Fervidustalea candida gen. nov., sp. nov., a novel member of the family Paenibacillaceae isolated from a geothermal area.</title>
        <authorList>
            <person name="Li W.-J."/>
            <person name="Jiao J.-Y."/>
            <person name="Chen Y."/>
        </authorList>
    </citation>
    <scope>NUCLEOTIDE SEQUENCE</scope>
    <source>
        <strain evidence="5">SYSU GA230002</strain>
    </source>
</reference>
<organism evidence="5 6">
    <name type="scientific">Ferviditalea candida</name>
    <dbReference type="NCBI Taxonomy" id="3108399"/>
    <lineage>
        <taxon>Bacteria</taxon>
        <taxon>Bacillati</taxon>
        <taxon>Bacillota</taxon>
        <taxon>Bacilli</taxon>
        <taxon>Bacillales</taxon>
        <taxon>Paenibacillaceae</taxon>
        <taxon>Ferviditalea</taxon>
    </lineage>
</organism>
<evidence type="ECO:0000256" key="3">
    <source>
        <dbReference type="ARBA" id="ARBA00048505"/>
    </source>
</evidence>
<feature type="domain" description="Metallo-beta-lactamase" evidence="4">
    <location>
        <begin position="34"/>
        <end position="234"/>
    </location>
</feature>
<gene>
    <name evidence="5" type="ORF">VF724_12380</name>
</gene>
<proteinExistence type="predicted"/>
<dbReference type="InterPro" id="IPR050114">
    <property type="entry name" value="UPF0173_UPF0282_UlaG_hydrolase"/>
</dbReference>
<accession>A0ABU5ZIY2</accession>
<evidence type="ECO:0000313" key="5">
    <source>
        <dbReference type="EMBL" id="MEB3102459.1"/>
    </source>
</evidence>
<protein>
    <submittedName>
        <fullName evidence="5">MBL fold metallo-hydrolase</fullName>
    </submittedName>
</protein>
<comment type="function">
    <text evidence="2">Counteracts the endogenous Pycsar antiviral defense system. Phosphodiesterase that enables metal-dependent hydrolysis of host cyclic nucleotide Pycsar defense signals such as cCMP and cUMP.</text>
</comment>
<dbReference type="Gene3D" id="3.60.15.10">
    <property type="entry name" value="Ribonuclease Z/Hydroxyacylglutathione hydrolase-like"/>
    <property type="match status" value="1"/>
</dbReference>
<evidence type="ECO:0000256" key="1">
    <source>
        <dbReference type="ARBA" id="ARBA00034221"/>
    </source>
</evidence>
<dbReference type="SUPFAM" id="SSF56281">
    <property type="entry name" value="Metallo-hydrolase/oxidoreductase"/>
    <property type="match status" value="1"/>
</dbReference>
<dbReference type="RefSeq" id="WP_371754579.1">
    <property type="nucleotide sequence ID" value="NZ_JAYJLD010000017.1"/>
</dbReference>
<dbReference type="InterPro" id="IPR001279">
    <property type="entry name" value="Metallo-B-lactamas"/>
</dbReference>
<dbReference type="PANTHER" id="PTHR43546">
    <property type="entry name" value="UPF0173 METAL-DEPENDENT HYDROLASE MJ1163-RELATED"/>
    <property type="match status" value="1"/>
</dbReference>